<evidence type="ECO:0000256" key="4">
    <source>
        <dbReference type="ARBA" id="ARBA00022553"/>
    </source>
</evidence>
<accession>A0ABT9EIY9</accession>
<evidence type="ECO:0000256" key="10">
    <source>
        <dbReference type="ARBA" id="ARBA00023136"/>
    </source>
</evidence>
<dbReference type="GO" id="GO:0005524">
    <property type="term" value="F:ATP binding"/>
    <property type="evidence" value="ECO:0007669"/>
    <property type="project" value="UniProtKB-KW"/>
</dbReference>
<dbReference type="EC" id="2.7.13.3" evidence="3"/>
<dbReference type="SMART" id="SM00304">
    <property type="entry name" value="HAMP"/>
    <property type="match status" value="1"/>
</dbReference>
<evidence type="ECO:0000256" key="1">
    <source>
        <dbReference type="ARBA" id="ARBA00000085"/>
    </source>
</evidence>
<keyword evidence="14" id="KW-0067">ATP-binding</keyword>
<dbReference type="SMART" id="SM00387">
    <property type="entry name" value="HATPase_c"/>
    <property type="match status" value="1"/>
</dbReference>
<evidence type="ECO:0000256" key="7">
    <source>
        <dbReference type="ARBA" id="ARBA00022777"/>
    </source>
</evidence>
<feature type="transmembrane region" description="Helical" evidence="11">
    <location>
        <begin position="150"/>
        <end position="173"/>
    </location>
</feature>
<dbReference type="Gene3D" id="3.30.565.10">
    <property type="entry name" value="Histidine kinase-like ATPase, C-terminal domain"/>
    <property type="match status" value="1"/>
</dbReference>
<keyword evidence="10 11" id="KW-0472">Membrane</keyword>
<dbReference type="InterPro" id="IPR003661">
    <property type="entry name" value="HisK_dim/P_dom"/>
</dbReference>
<dbReference type="SUPFAM" id="SSF47384">
    <property type="entry name" value="Homodimeric domain of signal transducing histidine kinase"/>
    <property type="match status" value="1"/>
</dbReference>
<dbReference type="Gene3D" id="1.10.287.130">
    <property type="match status" value="1"/>
</dbReference>
<gene>
    <name evidence="14" type="ORF">Q5H91_06105</name>
</gene>
<dbReference type="RefSeq" id="WP_305172320.1">
    <property type="nucleotide sequence ID" value="NZ_JAUUDS010000001.1"/>
</dbReference>
<dbReference type="InterPro" id="IPR003660">
    <property type="entry name" value="HAMP_dom"/>
</dbReference>
<evidence type="ECO:0000256" key="6">
    <source>
        <dbReference type="ARBA" id="ARBA00022692"/>
    </source>
</evidence>
<keyword evidence="6 11" id="KW-0812">Transmembrane</keyword>
<protein>
    <recommendedName>
        <fullName evidence="3">histidine kinase</fullName>
        <ecNumber evidence="3">2.7.13.3</ecNumber>
    </recommendedName>
</protein>
<evidence type="ECO:0000256" key="3">
    <source>
        <dbReference type="ARBA" id="ARBA00012438"/>
    </source>
</evidence>
<proteinExistence type="predicted"/>
<evidence type="ECO:0000259" key="12">
    <source>
        <dbReference type="PROSITE" id="PS50109"/>
    </source>
</evidence>
<dbReference type="CDD" id="cd06225">
    <property type="entry name" value="HAMP"/>
    <property type="match status" value="1"/>
</dbReference>
<dbReference type="PROSITE" id="PS50109">
    <property type="entry name" value="HIS_KIN"/>
    <property type="match status" value="1"/>
</dbReference>
<dbReference type="InterPro" id="IPR050428">
    <property type="entry name" value="TCS_sensor_his_kinase"/>
</dbReference>
<comment type="subcellular location">
    <subcellularLocation>
        <location evidence="2">Membrane</location>
    </subcellularLocation>
</comment>
<feature type="domain" description="Histidine kinase" evidence="12">
    <location>
        <begin position="231"/>
        <end position="442"/>
    </location>
</feature>
<evidence type="ECO:0000256" key="9">
    <source>
        <dbReference type="ARBA" id="ARBA00023012"/>
    </source>
</evidence>
<reference evidence="14 15" key="1">
    <citation type="submission" date="2023-07" db="EMBL/GenBank/DDBJ databases">
        <authorList>
            <person name="Kim M.K."/>
        </authorList>
    </citation>
    <scope>NUCLEOTIDE SEQUENCE [LARGE SCALE GENOMIC DNA]</scope>
    <source>
        <strain evidence="14 15">KR1UV-12</strain>
    </source>
</reference>
<feature type="domain" description="HAMP" evidence="13">
    <location>
        <begin position="171"/>
        <end position="223"/>
    </location>
</feature>
<dbReference type="InterPro" id="IPR036097">
    <property type="entry name" value="HisK_dim/P_sf"/>
</dbReference>
<dbReference type="Proteomes" id="UP001230685">
    <property type="component" value="Unassembled WGS sequence"/>
</dbReference>
<dbReference type="InterPro" id="IPR005467">
    <property type="entry name" value="His_kinase_dom"/>
</dbReference>
<keyword evidence="8 11" id="KW-1133">Transmembrane helix</keyword>
<keyword evidence="15" id="KW-1185">Reference proteome</keyword>
<dbReference type="SMART" id="SM00388">
    <property type="entry name" value="HisKA"/>
    <property type="match status" value="1"/>
</dbReference>
<keyword evidence="14" id="KW-0547">Nucleotide-binding</keyword>
<keyword evidence="7" id="KW-0418">Kinase</keyword>
<evidence type="ECO:0000313" key="14">
    <source>
        <dbReference type="EMBL" id="MDP1026776.1"/>
    </source>
</evidence>
<evidence type="ECO:0000256" key="2">
    <source>
        <dbReference type="ARBA" id="ARBA00004370"/>
    </source>
</evidence>
<keyword evidence="9" id="KW-0902">Two-component regulatory system</keyword>
<dbReference type="PANTHER" id="PTHR45436">
    <property type="entry name" value="SENSOR HISTIDINE KINASE YKOH"/>
    <property type="match status" value="1"/>
</dbReference>
<dbReference type="CDD" id="cd00082">
    <property type="entry name" value="HisKA"/>
    <property type="match status" value="1"/>
</dbReference>
<name>A0ABT9EIY9_9SPHN</name>
<keyword evidence="5" id="KW-0808">Transferase</keyword>
<dbReference type="SUPFAM" id="SSF55874">
    <property type="entry name" value="ATPase domain of HSP90 chaperone/DNA topoisomerase II/histidine kinase"/>
    <property type="match status" value="1"/>
</dbReference>
<dbReference type="EMBL" id="JAUUDS010000001">
    <property type="protein sequence ID" value="MDP1026776.1"/>
    <property type="molecule type" value="Genomic_DNA"/>
</dbReference>
<dbReference type="InterPro" id="IPR004358">
    <property type="entry name" value="Sig_transdc_His_kin-like_C"/>
</dbReference>
<dbReference type="InterPro" id="IPR003594">
    <property type="entry name" value="HATPase_dom"/>
</dbReference>
<dbReference type="CDD" id="cd00075">
    <property type="entry name" value="HATPase"/>
    <property type="match status" value="1"/>
</dbReference>
<comment type="catalytic activity">
    <reaction evidence="1">
        <text>ATP + protein L-histidine = ADP + protein N-phospho-L-histidine.</text>
        <dbReference type="EC" id="2.7.13.3"/>
    </reaction>
</comment>
<evidence type="ECO:0000256" key="11">
    <source>
        <dbReference type="SAM" id="Phobius"/>
    </source>
</evidence>
<evidence type="ECO:0000256" key="8">
    <source>
        <dbReference type="ARBA" id="ARBA00022989"/>
    </source>
</evidence>
<keyword evidence="4" id="KW-0597">Phosphoprotein</keyword>
<dbReference type="PRINTS" id="PR00344">
    <property type="entry name" value="BCTRLSENSOR"/>
</dbReference>
<dbReference type="PANTHER" id="PTHR45436:SF8">
    <property type="entry name" value="HISTIDINE KINASE"/>
    <property type="match status" value="1"/>
</dbReference>
<dbReference type="InterPro" id="IPR036890">
    <property type="entry name" value="HATPase_C_sf"/>
</dbReference>
<dbReference type="Pfam" id="PF02518">
    <property type="entry name" value="HATPase_c"/>
    <property type="match status" value="1"/>
</dbReference>
<evidence type="ECO:0000259" key="13">
    <source>
        <dbReference type="PROSITE" id="PS50885"/>
    </source>
</evidence>
<dbReference type="PROSITE" id="PS50885">
    <property type="entry name" value="HAMP"/>
    <property type="match status" value="1"/>
</dbReference>
<organism evidence="14 15">
    <name type="scientific">Sphingomonas aurea</name>
    <dbReference type="NCBI Taxonomy" id="3063994"/>
    <lineage>
        <taxon>Bacteria</taxon>
        <taxon>Pseudomonadati</taxon>
        <taxon>Pseudomonadota</taxon>
        <taxon>Alphaproteobacteria</taxon>
        <taxon>Sphingomonadales</taxon>
        <taxon>Sphingomonadaceae</taxon>
        <taxon>Sphingomonas</taxon>
    </lineage>
</organism>
<evidence type="ECO:0000313" key="15">
    <source>
        <dbReference type="Proteomes" id="UP001230685"/>
    </source>
</evidence>
<comment type="caution">
    <text evidence="14">The sequence shown here is derived from an EMBL/GenBank/DDBJ whole genome shotgun (WGS) entry which is preliminary data.</text>
</comment>
<sequence>MASLRRLTVVFLSAFGVATATTGYATFYASRQAIVQLVDRRIATTSSALLSEAPAGDATAILARIDAFSRRRESGDIGFELRDAAGRRLGGNVTVTRALPAGFSTLRISDRIAGLSAGRVQVRDAGRGLRLVTAIETEPIDGLASARRRYALTGFGVIALIVVAGTVAFSILVRRRIQEVRATAEAIIDGDLARRVPVEGGGVFAEQAATFNRMLDRIAALVEGIRNVGGDVAHDLRTPLARLRSRLARIVASAPDAATEQELEAALAQCDEIMAIFAAILRIAEIESGDRAVAFVPVDLTAVAQDVTETMATVAEESGHHLEIHAAMPAVVDGDRQLIAQAAFNLVENALRHTPPGSTVRLSVTEVDGTALLEVSDDGPGIAPADRNTARRRFGRLDASRNRDGHGLGLTLVDAVARFHRGTLDLGDAAPGLVATLRFPQR</sequence>
<evidence type="ECO:0000256" key="5">
    <source>
        <dbReference type="ARBA" id="ARBA00022679"/>
    </source>
</evidence>